<accession>A0A1I7RL09</accession>
<dbReference type="eggNOG" id="KOG1621">
    <property type="taxonomic scope" value="Eukaryota"/>
</dbReference>
<feature type="region of interest" description="Disordered" evidence="5">
    <location>
        <begin position="203"/>
        <end position="222"/>
    </location>
</feature>
<dbReference type="InterPro" id="IPR005522">
    <property type="entry name" value="IPK"/>
</dbReference>
<evidence type="ECO:0000313" key="7">
    <source>
        <dbReference type="WBParaSite" id="BXY_0139400.1"/>
    </source>
</evidence>
<name>A0A1I7RL09_BURXY</name>
<keyword evidence="2 4" id="KW-0808">Transferase</keyword>
<evidence type="ECO:0000256" key="3">
    <source>
        <dbReference type="ARBA" id="ARBA00022777"/>
    </source>
</evidence>
<dbReference type="Proteomes" id="UP000095284">
    <property type="component" value="Unplaced"/>
</dbReference>
<dbReference type="PANTHER" id="PTHR12400:SF26">
    <property type="entry name" value="KINASE"/>
    <property type="match status" value="1"/>
</dbReference>
<organism evidence="6 7">
    <name type="scientific">Bursaphelenchus xylophilus</name>
    <name type="common">Pinewood nematode worm</name>
    <name type="synonym">Aphelenchoides xylophilus</name>
    <dbReference type="NCBI Taxonomy" id="6326"/>
    <lineage>
        <taxon>Eukaryota</taxon>
        <taxon>Metazoa</taxon>
        <taxon>Ecdysozoa</taxon>
        <taxon>Nematoda</taxon>
        <taxon>Chromadorea</taxon>
        <taxon>Rhabditida</taxon>
        <taxon>Tylenchina</taxon>
        <taxon>Tylenchomorpha</taxon>
        <taxon>Aphelenchoidea</taxon>
        <taxon>Aphelenchoididae</taxon>
        <taxon>Bursaphelenchus</taxon>
    </lineage>
</organism>
<dbReference type="SUPFAM" id="SSF56104">
    <property type="entry name" value="SAICAR synthase-like"/>
    <property type="match status" value="1"/>
</dbReference>
<dbReference type="GO" id="GO:0005737">
    <property type="term" value="C:cytoplasm"/>
    <property type="evidence" value="ECO:0007669"/>
    <property type="project" value="TreeGrafter"/>
</dbReference>
<dbReference type="AlphaFoldDB" id="A0A1I7RL09"/>
<evidence type="ECO:0000313" key="6">
    <source>
        <dbReference type="Proteomes" id="UP000095284"/>
    </source>
</evidence>
<dbReference type="EC" id="2.7.-.-" evidence="4"/>
<proteinExistence type="inferred from homology"/>
<evidence type="ECO:0000256" key="5">
    <source>
        <dbReference type="SAM" id="MobiDB-lite"/>
    </source>
</evidence>
<reference evidence="7" key="1">
    <citation type="submission" date="2016-11" db="UniProtKB">
        <authorList>
            <consortium name="WormBaseParasite"/>
        </authorList>
    </citation>
    <scope>IDENTIFICATION</scope>
</reference>
<evidence type="ECO:0000256" key="2">
    <source>
        <dbReference type="ARBA" id="ARBA00022679"/>
    </source>
</evidence>
<comment type="similarity">
    <text evidence="1 4">Belongs to the inositol phosphokinase (IPK) family.</text>
</comment>
<dbReference type="PANTHER" id="PTHR12400">
    <property type="entry name" value="INOSITOL POLYPHOSPHATE KINASE"/>
    <property type="match status" value="1"/>
</dbReference>
<dbReference type="GO" id="GO:0000828">
    <property type="term" value="F:inositol hexakisphosphate kinase activity"/>
    <property type="evidence" value="ECO:0007669"/>
    <property type="project" value="TreeGrafter"/>
</dbReference>
<dbReference type="Pfam" id="PF03770">
    <property type="entry name" value="IPK"/>
    <property type="match status" value="1"/>
</dbReference>
<dbReference type="WBParaSite" id="BXY_0139400.1">
    <property type="protein sequence ID" value="BXY_0139400.1"/>
    <property type="gene ID" value="BXY_0139400"/>
</dbReference>
<protein>
    <recommendedName>
        <fullName evidence="4">Kinase</fullName>
        <ecNumber evidence="4">2.7.-.-</ecNumber>
    </recommendedName>
</protein>
<sequence length="665" mass="74801">MVSNEGRLSSSIISQRIQSKALSVAWLVRLQMGSVQSQPTAPTGPTQTPKLGGLCPQGTANICCMSKSKRFKSRKQESTEIYEPTGGESRLDHFTEKATDPRPSMVAATVATQWKHGSVKKQPLCEKPSIVSFSDDSLLNEDVNYNLSEQSHEVLEQIIRCFPFPVSPPDQPKLQARQKLSIGRTVSNDPTVLLSDHPSAKEIHSDGIKSLEAPPTAQARGWGVRKRQLGAFLSRRLNSDDSTQVVARKSDNNNMNTLCDKDEKRGALGRLCQVLASLLAKKKRPESKVNGSSSASLLCSCVRRRSSVVSEVADDSVNEYHDHPSVSRAVHNSVHEMLQIHVDDHQVMPSCSAPMEFRHLLKASLLQVSVDTMAITALPLDCWLKERLKNWVQLSGHEGTIVPATNHTLWKKQPPGNNIEAEAYQKIMADPSLKGLTPKFFKEMVHNNESFIEMQDLLSQFPNTRERAVMDIKVGCRTFLESEVANTTKRKDLYKKMVDIDPNEPTDEERQVEAITKLRYMQFRERESSTSSLGFRIEAAQLPGGKLEKSFKKVRTKAQVLDTFNHFFGKRREEIKAQLAARLKEMRNGIERSDFFRKHEVVGSSILIIFDDVRTGAWIIDFAKSIPVPEDLSLDHRTGWKLGNHEDGYLLGLDNLIQILEWEWN</sequence>
<evidence type="ECO:0000256" key="4">
    <source>
        <dbReference type="RuleBase" id="RU363090"/>
    </source>
</evidence>
<evidence type="ECO:0000256" key="1">
    <source>
        <dbReference type="ARBA" id="ARBA00007374"/>
    </source>
</evidence>
<dbReference type="Gene3D" id="3.30.470.160">
    <property type="entry name" value="Inositol polyphosphate kinase"/>
    <property type="match status" value="1"/>
</dbReference>
<dbReference type="GO" id="GO:0032958">
    <property type="term" value="P:inositol phosphate biosynthetic process"/>
    <property type="evidence" value="ECO:0007669"/>
    <property type="project" value="InterPro"/>
</dbReference>
<keyword evidence="3 4" id="KW-0418">Kinase</keyword>
<dbReference type="InterPro" id="IPR038286">
    <property type="entry name" value="IPK_sf"/>
</dbReference>
<dbReference type="GO" id="GO:0046854">
    <property type="term" value="P:phosphatidylinositol phosphate biosynthetic process"/>
    <property type="evidence" value="ECO:0007669"/>
    <property type="project" value="TreeGrafter"/>
</dbReference>
<dbReference type="GO" id="GO:0005634">
    <property type="term" value="C:nucleus"/>
    <property type="evidence" value="ECO:0007669"/>
    <property type="project" value="TreeGrafter"/>
</dbReference>